<dbReference type="EMBL" id="JAYMYQ010000004">
    <property type="protein sequence ID" value="KAK7336537.1"/>
    <property type="molecule type" value="Genomic_DNA"/>
</dbReference>
<comment type="caution">
    <text evidence="10">The sequence shown here is derived from an EMBL/GenBank/DDBJ whole genome shotgun (WGS) entry which is preliminary data.</text>
</comment>
<reference evidence="10 11" key="1">
    <citation type="submission" date="2024-01" db="EMBL/GenBank/DDBJ databases">
        <title>The genomes of 5 underutilized Papilionoideae crops provide insights into root nodulation and disease resistanc.</title>
        <authorList>
            <person name="Jiang F."/>
        </authorList>
    </citation>
    <scope>NUCLEOTIDE SEQUENCE [LARGE SCALE GENOMIC DNA]</scope>
    <source>
        <strain evidence="10">LVBAO_FW01</strain>
        <tissue evidence="10">Leaves</tissue>
    </source>
</reference>
<evidence type="ECO:0000256" key="6">
    <source>
        <dbReference type="ARBA" id="ARBA00023136"/>
    </source>
</evidence>
<dbReference type="PANTHER" id="PTHR48042:SF8">
    <property type="entry name" value="ABC-2 TYPE TRANSPORTER TRANSMEMBRANE DOMAIN-CONTAINING PROTEIN"/>
    <property type="match status" value="1"/>
</dbReference>
<keyword evidence="11" id="KW-1185">Reference proteome</keyword>
<feature type="domain" description="ABC-2 type transporter transmembrane" evidence="9">
    <location>
        <begin position="177"/>
        <end position="267"/>
    </location>
</feature>
<evidence type="ECO:0000259" key="9">
    <source>
        <dbReference type="Pfam" id="PF01061"/>
    </source>
</evidence>
<evidence type="ECO:0000259" key="8">
    <source>
        <dbReference type="Pfam" id="PF00005"/>
    </source>
</evidence>
<feature type="domain" description="ABC transporter" evidence="8">
    <location>
        <begin position="11"/>
        <end position="69"/>
    </location>
</feature>
<accession>A0AAN9LIC0</accession>
<dbReference type="InterPro" id="IPR013525">
    <property type="entry name" value="ABC2_TM"/>
</dbReference>
<dbReference type="GO" id="GO:0005524">
    <property type="term" value="F:ATP binding"/>
    <property type="evidence" value="ECO:0007669"/>
    <property type="project" value="InterPro"/>
</dbReference>
<keyword evidence="5 7" id="KW-1133">Transmembrane helix</keyword>
<dbReference type="Pfam" id="PF01061">
    <property type="entry name" value="ABC2_membrane"/>
    <property type="match status" value="1"/>
</dbReference>
<comment type="subcellular location">
    <subcellularLocation>
        <location evidence="1">Membrane</location>
        <topology evidence="1">Multi-pass membrane protein</topology>
    </subcellularLocation>
</comment>
<evidence type="ECO:0000256" key="7">
    <source>
        <dbReference type="SAM" id="Phobius"/>
    </source>
</evidence>
<feature type="transmembrane region" description="Helical" evidence="7">
    <location>
        <begin position="164"/>
        <end position="180"/>
    </location>
</feature>
<dbReference type="GO" id="GO:0016887">
    <property type="term" value="F:ATP hydrolysis activity"/>
    <property type="evidence" value="ECO:0007669"/>
    <property type="project" value="InterPro"/>
</dbReference>
<dbReference type="SUPFAM" id="SSF52540">
    <property type="entry name" value="P-loop containing nucleoside triphosphate hydrolases"/>
    <property type="match status" value="1"/>
</dbReference>
<feature type="transmembrane region" description="Helical" evidence="7">
    <location>
        <begin position="231"/>
        <end position="253"/>
    </location>
</feature>
<dbReference type="Pfam" id="PF00005">
    <property type="entry name" value="ABC_tran"/>
    <property type="match status" value="1"/>
</dbReference>
<evidence type="ECO:0000256" key="3">
    <source>
        <dbReference type="ARBA" id="ARBA00022448"/>
    </source>
</evidence>
<evidence type="ECO:0000256" key="4">
    <source>
        <dbReference type="ARBA" id="ARBA00022692"/>
    </source>
</evidence>
<evidence type="ECO:0000313" key="10">
    <source>
        <dbReference type="EMBL" id="KAK7336537.1"/>
    </source>
</evidence>
<dbReference type="InterPro" id="IPR003439">
    <property type="entry name" value="ABC_transporter-like_ATP-bd"/>
</dbReference>
<evidence type="ECO:0000256" key="5">
    <source>
        <dbReference type="ARBA" id="ARBA00022989"/>
    </source>
</evidence>
<keyword evidence="3" id="KW-0813">Transport</keyword>
<dbReference type="PANTHER" id="PTHR48042">
    <property type="entry name" value="ABC TRANSPORTER G FAMILY MEMBER 11"/>
    <property type="match status" value="1"/>
</dbReference>
<protein>
    <submittedName>
        <fullName evidence="10">Uncharacterized protein</fullName>
    </submittedName>
</protein>
<evidence type="ECO:0000256" key="2">
    <source>
        <dbReference type="ARBA" id="ARBA00005814"/>
    </source>
</evidence>
<keyword evidence="4 7" id="KW-0812">Transmembrane</keyword>
<organism evidence="10 11">
    <name type="scientific">Canavalia gladiata</name>
    <name type="common">Sword bean</name>
    <name type="synonym">Dolichos gladiatus</name>
    <dbReference type="NCBI Taxonomy" id="3824"/>
    <lineage>
        <taxon>Eukaryota</taxon>
        <taxon>Viridiplantae</taxon>
        <taxon>Streptophyta</taxon>
        <taxon>Embryophyta</taxon>
        <taxon>Tracheophyta</taxon>
        <taxon>Spermatophyta</taxon>
        <taxon>Magnoliopsida</taxon>
        <taxon>eudicotyledons</taxon>
        <taxon>Gunneridae</taxon>
        <taxon>Pentapetalae</taxon>
        <taxon>rosids</taxon>
        <taxon>fabids</taxon>
        <taxon>Fabales</taxon>
        <taxon>Fabaceae</taxon>
        <taxon>Papilionoideae</taxon>
        <taxon>50 kb inversion clade</taxon>
        <taxon>NPAAA clade</taxon>
        <taxon>indigoferoid/millettioid clade</taxon>
        <taxon>Phaseoleae</taxon>
        <taxon>Canavalia</taxon>
    </lineage>
</organism>
<evidence type="ECO:0000313" key="11">
    <source>
        <dbReference type="Proteomes" id="UP001367508"/>
    </source>
</evidence>
<dbReference type="GO" id="GO:0140359">
    <property type="term" value="F:ABC-type transporter activity"/>
    <property type="evidence" value="ECO:0007669"/>
    <property type="project" value="InterPro"/>
</dbReference>
<evidence type="ECO:0000256" key="1">
    <source>
        <dbReference type="ARBA" id="ARBA00004141"/>
    </source>
</evidence>
<dbReference type="Gene3D" id="3.40.50.300">
    <property type="entry name" value="P-loop containing nucleotide triphosphate hydrolases"/>
    <property type="match status" value="1"/>
</dbReference>
<keyword evidence="6 7" id="KW-0472">Membrane</keyword>
<sequence length="354" mass="39788">MRLPSKMTKEEINRVVEETITEMGLEDCADNRIGNWHSRGISNGEKKRLSIGLEILTQPYVLLLDEPTTGLDSASAFYVIQALTNIACNGRIVICSIHQPCNETFSLFDDLLLLSCGETVYFGEANMALKEEQEIEANISSSTTWLKQLCTLTKRSFVNMTRDIGYYWPSMIFCIMVFSGERSKGHYGEAAYVVSNIISSFPFLLVLSIFSGTIIYYMVKFHPGFANYAFLCINLFCCLSVVESCIMVVASVVQNVLMGLVTGTGVIGQFKNEMLGVEIDPLQPGDPKISGEVLTLIFGVPLNHDKWWDLTALIILLLVHRLLLSLVLRYNKTSISLLLWFYICQAKSTLRFTW</sequence>
<dbReference type="AlphaFoldDB" id="A0AAN9LIC0"/>
<dbReference type="InterPro" id="IPR052215">
    <property type="entry name" value="Plant_ABCG"/>
</dbReference>
<dbReference type="InterPro" id="IPR027417">
    <property type="entry name" value="P-loop_NTPase"/>
</dbReference>
<feature type="transmembrane region" description="Helical" evidence="7">
    <location>
        <begin position="200"/>
        <end position="219"/>
    </location>
</feature>
<gene>
    <name evidence="10" type="ORF">VNO77_17080</name>
</gene>
<comment type="similarity">
    <text evidence="2">Belongs to the ABC transporter superfamily. ABCG family. Eye pigment precursor importer (TC 3.A.1.204) subfamily.</text>
</comment>
<dbReference type="Proteomes" id="UP001367508">
    <property type="component" value="Unassembled WGS sequence"/>
</dbReference>
<name>A0AAN9LIC0_CANGL</name>
<dbReference type="GO" id="GO:0016020">
    <property type="term" value="C:membrane"/>
    <property type="evidence" value="ECO:0007669"/>
    <property type="project" value="UniProtKB-SubCell"/>
</dbReference>
<proteinExistence type="inferred from homology"/>
<feature type="transmembrane region" description="Helical" evidence="7">
    <location>
        <begin position="307"/>
        <end position="328"/>
    </location>
</feature>